<dbReference type="InterPro" id="IPR039366">
    <property type="entry name" value="Pilotin"/>
</dbReference>
<gene>
    <name evidence="1" type="ORF">EDS130_LOCUS35198</name>
</gene>
<evidence type="ECO:0000313" key="2">
    <source>
        <dbReference type="Proteomes" id="UP000663852"/>
    </source>
</evidence>
<organism evidence="1 2">
    <name type="scientific">Adineta ricciae</name>
    <name type="common">Rotifer</name>
    <dbReference type="NCBI Taxonomy" id="249248"/>
    <lineage>
        <taxon>Eukaryota</taxon>
        <taxon>Metazoa</taxon>
        <taxon>Spiralia</taxon>
        <taxon>Gnathifera</taxon>
        <taxon>Rotifera</taxon>
        <taxon>Eurotatoria</taxon>
        <taxon>Bdelloidea</taxon>
        <taxon>Adinetida</taxon>
        <taxon>Adinetidae</taxon>
        <taxon>Adineta</taxon>
    </lineage>
</organism>
<name>A0A815JZQ0_ADIRI</name>
<dbReference type="Proteomes" id="UP000663852">
    <property type="component" value="Unassembled WGS sequence"/>
</dbReference>
<dbReference type="EMBL" id="CAJNOJ010000305">
    <property type="protein sequence ID" value="CAF1385911.1"/>
    <property type="molecule type" value="Genomic_DNA"/>
</dbReference>
<evidence type="ECO:0000313" key="1">
    <source>
        <dbReference type="EMBL" id="CAF1385911.1"/>
    </source>
</evidence>
<comment type="caution">
    <text evidence="1">The sequence shown here is derived from an EMBL/GenBank/DDBJ whole genome shotgun (WGS) entry which is preliminary data.</text>
</comment>
<dbReference type="AlphaFoldDB" id="A0A815JZQ0"/>
<accession>A0A815JZQ0</accession>
<reference evidence="1" key="1">
    <citation type="submission" date="2021-02" db="EMBL/GenBank/DDBJ databases">
        <authorList>
            <person name="Nowell W R."/>
        </authorList>
    </citation>
    <scope>NUCLEOTIDE SEQUENCE</scope>
</reference>
<sequence>MDQPRLMIGSFFCSYVFRLYQGKYRSTHTTHIRFKPKISQAKMSGTATGTVVGKDGCENETFTGNETLTVCVQDTSLMDAPSSTLGEQTISLKAGQTFPIKYSVSYDQEKADRLPEYGFTLSARIEDPSGKLLYINDTRTSARGDKIEVKKVVPFNYE</sequence>
<protein>
    <submittedName>
        <fullName evidence="1">Uncharacterized protein</fullName>
    </submittedName>
</protein>
<dbReference type="OrthoDB" id="10013825at2759"/>
<proteinExistence type="predicted"/>
<dbReference type="Pfam" id="PF09619">
    <property type="entry name" value="YscW"/>
    <property type="match status" value="1"/>
</dbReference>